<dbReference type="SUPFAM" id="SSF53756">
    <property type="entry name" value="UDP-Glycosyltransferase/glycogen phosphorylase"/>
    <property type="match status" value="1"/>
</dbReference>
<feature type="domain" description="NodB homology" evidence="1">
    <location>
        <begin position="487"/>
        <end position="755"/>
    </location>
</feature>
<dbReference type="GO" id="GO:0016810">
    <property type="term" value="F:hydrolase activity, acting on carbon-nitrogen (but not peptide) bonds"/>
    <property type="evidence" value="ECO:0007669"/>
    <property type="project" value="InterPro"/>
</dbReference>
<proteinExistence type="predicted"/>
<dbReference type="Gene3D" id="3.40.50.2000">
    <property type="entry name" value="Glycogen Phosphorylase B"/>
    <property type="match status" value="2"/>
</dbReference>
<dbReference type="SUPFAM" id="SSF88713">
    <property type="entry name" value="Glycoside hydrolase/deacetylase"/>
    <property type="match status" value="1"/>
</dbReference>
<dbReference type="InterPro" id="IPR011330">
    <property type="entry name" value="Glyco_hydro/deAcase_b/a-brl"/>
</dbReference>
<sequence>MDAIVATGSERGPRRDAASRRPLRVMHVVNALGVAGLEYGVIKICNGLDPTLFEPSVCSIRFEGDGAREILHSRIPSFQLDRGPGEDFRVVPRLAELLQRQRIDILHSHNWLTCFYALAAAYLARTPVVIHGEHGRDELEVPAERLGRRRLLAQRARHLVTVSENLRMEMINRWLLPGERITSIPNGVDLAAFGSDYDCDSLRREFNLEPSHRVILNIGRIEPIKDHATLLEAFARVHQRRPECRLLLVGKGERAGLESQTAALGIRSTVLFAGLRREIPPILRMSAVYVNSSRFEGMSNTILEAMASRLPVVATAVGGNPELVRDGRTGYLVPPGDPASMADRLERLLGDPNLSAEMGREARRIVETHHSLDGMIRAYAELYTSVWQRRSLERHAPIAERLRLAAAGVLCRARRRPPRSPRTPPRLIILAYHRVLPLSEALRYPFPGMVLAKDLFEAQMWHLSRRYNVLPLGRAIRSLQTGDLPEGAVALTFDDGYADNYEHAWPILERCGLPATFFLVTRAVDRELVLWWDEVAAVVERLATGGAAAKAVDLVRLPKPVGEILSALDHGASAQTVCLRLVRALNGTPREGRTSVLERLGIPQPRVDGDRPNIMMTWAQVQEMRASGAEFGAHTEAHEFLDETDPLTTRREIGGSVRTITERLGARVTLFAYPSGRFSPSVLPALREAGIEAAVTTEGGWNGPGQDLYRLKRMDAGFASTRTRFSRSLFDAEVQGVFNPIRKLAEGLISQRIDA</sequence>
<dbReference type="Pfam" id="PF13692">
    <property type="entry name" value="Glyco_trans_1_4"/>
    <property type="match status" value="1"/>
</dbReference>
<dbReference type="Proteomes" id="UP000316852">
    <property type="component" value="Unassembled WGS sequence"/>
</dbReference>
<protein>
    <submittedName>
        <fullName evidence="2">Glycosyltransferase</fullName>
    </submittedName>
</protein>
<evidence type="ECO:0000313" key="3">
    <source>
        <dbReference type="Proteomes" id="UP000316852"/>
    </source>
</evidence>
<dbReference type="Pfam" id="PF01522">
    <property type="entry name" value="Polysacc_deac_1"/>
    <property type="match status" value="2"/>
</dbReference>
<comment type="caution">
    <text evidence="2">The sequence shown here is derived from an EMBL/GenBank/DDBJ whole genome shotgun (WGS) entry which is preliminary data.</text>
</comment>
<gene>
    <name evidence="2" type="ORF">E6K76_00105</name>
</gene>
<keyword evidence="2" id="KW-0808">Transferase</keyword>
<evidence type="ECO:0000259" key="1">
    <source>
        <dbReference type="PROSITE" id="PS51677"/>
    </source>
</evidence>
<dbReference type="EMBL" id="VBOW01000001">
    <property type="protein sequence ID" value="TMQ61031.1"/>
    <property type="molecule type" value="Genomic_DNA"/>
</dbReference>
<dbReference type="GO" id="GO:0016740">
    <property type="term" value="F:transferase activity"/>
    <property type="evidence" value="ECO:0007669"/>
    <property type="project" value="UniProtKB-KW"/>
</dbReference>
<dbReference type="PROSITE" id="PS51677">
    <property type="entry name" value="NODB"/>
    <property type="match status" value="1"/>
</dbReference>
<dbReference type="Gene3D" id="3.20.20.370">
    <property type="entry name" value="Glycoside hydrolase/deacetylase"/>
    <property type="match status" value="1"/>
</dbReference>
<dbReference type="AlphaFoldDB" id="A0A538TBL1"/>
<name>A0A538TBL1_UNCEI</name>
<dbReference type="Pfam" id="PF13439">
    <property type="entry name" value="Glyco_transf_4"/>
    <property type="match status" value="1"/>
</dbReference>
<dbReference type="InterPro" id="IPR002509">
    <property type="entry name" value="NODB_dom"/>
</dbReference>
<dbReference type="GO" id="GO:0005975">
    <property type="term" value="P:carbohydrate metabolic process"/>
    <property type="evidence" value="ECO:0007669"/>
    <property type="project" value="InterPro"/>
</dbReference>
<organism evidence="2 3">
    <name type="scientific">Eiseniibacteriota bacterium</name>
    <dbReference type="NCBI Taxonomy" id="2212470"/>
    <lineage>
        <taxon>Bacteria</taxon>
        <taxon>Candidatus Eiseniibacteriota</taxon>
    </lineage>
</organism>
<evidence type="ECO:0000313" key="2">
    <source>
        <dbReference type="EMBL" id="TMQ61031.1"/>
    </source>
</evidence>
<accession>A0A538TBL1</accession>
<dbReference type="CDD" id="cd10918">
    <property type="entry name" value="CE4_NodB_like_5s_6s"/>
    <property type="match status" value="1"/>
</dbReference>
<reference evidence="2 3" key="1">
    <citation type="journal article" date="2019" name="Nat. Microbiol.">
        <title>Mediterranean grassland soil C-N compound turnover is dependent on rainfall and depth, and is mediated by genomically divergent microorganisms.</title>
        <authorList>
            <person name="Diamond S."/>
            <person name="Andeer P.F."/>
            <person name="Li Z."/>
            <person name="Crits-Christoph A."/>
            <person name="Burstein D."/>
            <person name="Anantharaman K."/>
            <person name="Lane K.R."/>
            <person name="Thomas B.C."/>
            <person name="Pan C."/>
            <person name="Northen T.R."/>
            <person name="Banfield J.F."/>
        </authorList>
    </citation>
    <scope>NUCLEOTIDE SEQUENCE [LARGE SCALE GENOMIC DNA]</scope>
    <source>
        <strain evidence="2">WS_6</strain>
    </source>
</reference>
<dbReference type="PANTHER" id="PTHR12526">
    <property type="entry name" value="GLYCOSYLTRANSFERASE"/>
    <property type="match status" value="1"/>
</dbReference>
<dbReference type="InterPro" id="IPR028098">
    <property type="entry name" value="Glyco_trans_4-like_N"/>
</dbReference>